<evidence type="ECO:0000256" key="8">
    <source>
        <dbReference type="ARBA" id="ARBA00022679"/>
    </source>
</evidence>
<dbReference type="EMBL" id="AZGB01000018">
    <property type="protein sequence ID" value="KRM05519.1"/>
    <property type="molecule type" value="Genomic_DNA"/>
</dbReference>
<feature type="modified residue" description="N6-(pyridoxal phosphate)lysine" evidence="12">
    <location>
        <position position="647"/>
    </location>
</feature>
<dbReference type="EC" id="2.4.1.1" evidence="13"/>
<comment type="similarity">
    <text evidence="4 13">Belongs to the glycogen phosphorylase family.</text>
</comment>
<evidence type="ECO:0000256" key="5">
    <source>
        <dbReference type="ARBA" id="ARBA00022490"/>
    </source>
</evidence>
<evidence type="ECO:0000313" key="14">
    <source>
        <dbReference type="EMBL" id="KRM05519.1"/>
    </source>
</evidence>
<dbReference type="GeneID" id="98319236"/>
<evidence type="ECO:0000256" key="11">
    <source>
        <dbReference type="ARBA" id="ARBA00025174"/>
    </source>
</evidence>
<keyword evidence="7 13" id="KW-0328">Glycosyltransferase</keyword>
<dbReference type="OrthoDB" id="9760804at2"/>
<keyword evidence="10 13" id="KW-0119">Carbohydrate metabolism</keyword>
<dbReference type="SUPFAM" id="SSF53756">
    <property type="entry name" value="UDP-Glycosyltransferase/glycogen phosphorylase"/>
    <property type="match status" value="1"/>
</dbReference>
<dbReference type="Proteomes" id="UP000051451">
    <property type="component" value="Unassembled WGS sequence"/>
</dbReference>
<evidence type="ECO:0000256" key="6">
    <source>
        <dbReference type="ARBA" id="ARBA00022533"/>
    </source>
</evidence>
<dbReference type="InterPro" id="IPR011833">
    <property type="entry name" value="Glycg_phsphrylas"/>
</dbReference>
<keyword evidence="6" id="KW-0021">Allosteric enzyme</keyword>
<evidence type="ECO:0000256" key="10">
    <source>
        <dbReference type="ARBA" id="ARBA00023277"/>
    </source>
</evidence>
<gene>
    <name evidence="14" type="ORF">FC89_GL001218</name>
</gene>
<evidence type="ECO:0000256" key="2">
    <source>
        <dbReference type="ARBA" id="ARBA00001933"/>
    </source>
</evidence>
<evidence type="ECO:0000256" key="1">
    <source>
        <dbReference type="ARBA" id="ARBA00001275"/>
    </source>
</evidence>
<dbReference type="CDD" id="cd04300">
    <property type="entry name" value="GT35_Glycogen_Phosphorylase"/>
    <property type="match status" value="1"/>
</dbReference>
<comment type="subcellular location">
    <subcellularLocation>
        <location evidence="3">Cytoplasm</location>
    </subcellularLocation>
</comment>
<dbReference type="RefSeq" id="WP_057871969.1">
    <property type="nucleotide sequence ID" value="NZ_AZGB01000018.1"/>
</dbReference>
<dbReference type="InterPro" id="IPR035090">
    <property type="entry name" value="Pyridoxal_P_attach_site"/>
</dbReference>
<dbReference type="PANTHER" id="PTHR11468:SF3">
    <property type="entry name" value="GLYCOGEN PHOSPHORYLASE, LIVER FORM"/>
    <property type="match status" value="1"/>
</dbReference>
<accession>A0A0R1VJT7</accession>
<reference evidence="14 15" key="1">
    <citation type="journal article" date="2015" name="Genome Announc.">
        <title>Expanding the biotechnology potential of lactobacilli through comparative genomics of 213 strains and associated genera.</title>
        <authorList>
            <person name="Sun Z."/>
            <person name="Harris H.M."/>
            <person name="McCann A."/>
            <person name="Guo C."/>
            <person name="Argimon S."/>
            <person name="Zhang W."/>
            <person name="Yang X."/>
            <person name="Jeffery I.B."/>
            <person name="Cooney J.C."/>
            <person name="Kagawa T.F."/>
            <person name="Liu W."/>
            <person name="Song Y."/>
            <person name="Salvetti E."/>
            <person name="Wrobel A."/>
            <person name="Rasinkangas P."/>
            <person name="Parkhill J."/>
            <person name="Rea M.C."/>
            <person name="O'Sullivan O."/>
            <person name="Ritari J."/>
            <person name="Douillard F.P."/>
            <person name="Paul Ross R."/>
            <person name="Yang R."/>
            <person name="Briner A.E."/>
            <person name="Felis G.E."/>
            <person name="de Vos W.M."/>
            <person name="Barrangou R."/>
            <person name="Klaenhammer T.R."/>
            <person name="Caufield P.W."/>
            <person name="Cui Y."/>
            <person name="Zhang H."/>
            <person name="O'Toole P.W."/>
        </authorList>
    </citation>
    <scope>NUCLEOTIDE SEQUENCE [LARGE SCALE GENOMIC DNA]</scope>
    <source>
        <strain evidence="14 15">DSM 18630</strain>
    </source>
</reference>
<dbReference type="FunFam" id="3.40.50.2000:FF:000153">
    <property type="entry name" value="Alpha-1,4 glucan phosphorylase"/>
    <property type="match status" value="1"/>
</dbReference>
<evidence type="ECO:0000256" key="9">
    <source>
        <dbReference type="ARBA" id="ARBA00022898"/>
    </source>
</evidence>
<evidence type="ECO:0000313" key="15">
    <source>
        <dbReference type="Proteomes" id="UP000051451"/>
    </source>
</evidence>
<keyword evidence="5" id="KW-0963">Cytoplasm</keyword>
<dbReference type="GO" id="GO:0005980">
    <property type="term" value="P:glycogen catabolic process"/>
    <property type="evidence" value="ECO:0007669"/>
    <property type="project" value="TreeGrafter"/>
</dbReference>
<comment type="cofactor">
    <cofactor evidence="2 13">
        <name>pyridoxal 5'-phosphate</name>
        <dbReference type="ChEBI" id="CHEBI:597326"/>
    </cofactor>
</comment>
<keyword evidence="9 12" id="KW-0663">Pyridoxal phosphate</keyword>
<dbReference type="GO" id="GO:0008184">
    <property type="term" value="F:glycogen phosphorylase activity"/>
    <property type="evidence" value="ECO:0007669"/>
    <property type="project" value="InterPro"/>
</dbReference>
<protein>
    <recommendedName>
        <fullName evidence="13">Alpha-1,4 glucan phosphorylase</fullName>
        <ecNumber evidence="13">2.4.1.1</ecNumber>
    </recommendedName>
</protein>
<dbReference type="FunFam" id="3.40.50.2000:FF:000003">
    <property type="entry name" value="Alpha-1,4 glucan phosphorylase"/>
    <property type="match status" value="1"/>
</dbReference>
<dbReference type="NCBIfam" id="TIGR02093">
    <property type="entry name" value="P_ylase"/>
    <property type="match status" value="1"/>
</dbReference>
<comment type="function">
    <text evidence="11">Phosphorylase is an important allosteric enzyme in carbohydrate metabolism. Enzymes from different sources differ in their regulatory mechanisms and in their natural substrates. However, all known phosphorylases share catalytic and structural properties.</text>
</comment>
<dbReference type="PANTHER" id="PTHR11468">
    <property type="entry name" value="GLYCOGEN PHOSPHORYLASE"/>
    <property type="match status" value="1"/>
</dbReference>
<proteinExistence type="inferred from homology"/>
<dbReference type="STRING" id="1423750.FC89_GL001218"/>
<dbReference type="GO" id="GO:0030170">
    <property type="term" value="F:pyridoxal phosphate binding"/>
    <property type="evidence" value="ECO:0007669"/>
    <property type="project" value="InterPro"/>
</dbReference>
<evidence type="ECO:0000256" key="7">
    <source>
        <dbReference type="ARBA" id="ARBA00022676"/>
    </source>
</evidence>
<dbReference type="PIRSF" id="PIRSF000460">
    <property type="entry name" value="Pprylas_GlgP"/>
    <property type="match status" value="1"/>
</dbReference>
<dbReference type="Pfam" id="PF00343">
    <property type="entry name" value="Phosphorylase"/>
    <property type="match status" value="1"/>
</dbReference>
<evidence type="ECO:0000256" key="13">
    <source>
        <dbReference type="RuleBase" id="RU000587"/>
    </source>
</evidence>
<dbReference type="PROSITE" id="PS00102">
    <property type="entry name" value="PHOSPHORYLASE"/>
    <property type="match status" value="1"/>
</dbReference>
<name>A0A0R1VJT7_9LACO</name>
<evidence type="ECO:0000256" key="3">
    <source>
        <dbReference type="ARBA" id="ARBA00004496"/>
    </source>
</evidence>
<dbReference type="GO" id="GO:0005737">
    <property type="term" value="C:cytoplasm"/>
    <property type="evidence" value="ECO:0007669"/>
    <property type="project" value="UniProtKB-SubCell"/>
</dbReference>
<comment type="function">
    <text evidence="13">Allosteric enzyme that catalyzes the rate-limiting step in glycogen catabolism, the phosphorolytic cleavage of glycogen to produce glucose-1-phosphate, and plays a central role in maintaining cellular and organismal glucose homeostasis.</text>
</comment>
<evidence type="ECO:0000256" key="12">
    <source>
        <dbReference type="PIRSR" id="PIRSR000460-1"/>
    </source>
</evidence>
<dbReference type="Gene3D" id="3.40.50.2000">
    <property type="entry name" value="Glycogen Phosphorylase B"/>
    <property type="match status" value="2"/>
</dbReference>
<keyword evidence="15" id="KW-1185">Reference proteome</keyword>
<evidence type="ECO:0000256" key="4">
    <source>
        <dbReference type="ARBA" id="ARBA00006047"/>
    </source>
</evidence>
<dbReference type="InterPro" id="IPR000811">
    <property type="entry name" value="Glyco_trans_35"/>
</dbReference>
<keyword evidence="8 13" id="KW-0808">Transferase</keyword>
<comment type="catalytic activity">
    <reaction evidence="1 13">
        <text>[(1-&gt;4)-alpha-D-glucosyl](n) + phosphate = [(1-&gt;4)-alpha-D-glucosyl](n-1) + alpha-D-glucose 1-phosphate</text>
        <dbReference type="Rhea" id="RHEA:41732"/>
        <dbReference type="Rhea" id="RHEA-COMP:9584"/>
        <dbReference type="Rhea" id="RHEA-COMP:9586"/>
        <dbReference type="ChEBI" id="CHEBI:15444"/>
        <dbReference type="ChEBI" id="CHEBI:43474"/>
        <dbReference type="ChEBI" id="CHEBI:58601"/>
        <dbReference type="EC" id="2.4.1.1"/>
    </reaction>
</comment>
<dbReference type="PATRIC" id="fig|1423750.3.peg.1247"/>
<sequence>MELDKTLFIESFKKRLSQKYAIDVSDATNSELYDTLCSLVKSSYSVSWRQTWKDYLKENEKQVYYFSIEFLPGKLLKSNLLNMGWYQLVIDSFKEIGIDFEQVAAVEPDMALGNGGLGRLAADFMDSLASEGYPVNGNGIRYRYGLFKQRFVNGYQVELPDEWLKTAAGNAWEIRRASKAVTVTMGGHVELVQKNGYLEPIYKDATLIKAVPYDVGIVGYHNQHVNTLRLWSAEIPEAVESCYPTIEARRQIEDITTVLYPDDSNEAGRRLRLKQEYFFVSAGVQSIIRHYKKYHETIDQISQRVAIHINDTHPAMCVAEFMRILLDEEHLSWEKAWEQTVKTMSYTNHTIMAEALETWDIPLLNEIQPRILQIVAEIDHRFVAHLAGKMDGQLIERTRIISGGKVHMAHLAVIGSHSTNGVAQLHTDLLKSDVLRDFYTLYPERFNNKTNGIALRRWLQLANPELAAIIDQKLGRNWRQNACQLQQLQQYNTDEQFLKKLAVVKLHNKQRLAKLIEERTGVTVDPTAIFDVQIKRLHAYKRQLLNLLRIIKLYLDLKENPDLAIVPRVFIFGAKAAPSYHYAKSIIKCINETAALINHDSTIQGKIKVIFLENYDVSLAEQIIPAADISEQISTASKEASGTSNMKLMLNGALTVATLDGANVEIKEQVGADNIFMFGLTKQEVYRYYQDHSYHSLDYYHHNLVIHRVLDALIDGTIPNIAAEGHEIFDSLTYLNDDYFVLRDFEDYLRIQDQVDETYRDQKKWQQMSLINIAKACHFSSDITVKKYASEIWQVRSVAQKGGVNIGYPL</sequence>
<dbReference type="AlphaFoldDB" id="A0A0R1VJT7"/>
<organism evidence="14 15">
    <name type="scientific">Liquorilactobacillus ghanensis DSM 18630</name>
    <dbReference type="NCBI Taxonomy" id="1423750"/>
    <lineage>
        <taxon>Bacteria</taxon>
        <taxon>Bacillati</taxon>
        <taxon>Bacillota</taxon>
        <taxon>Bacilli</taxon>
        <taxon>Lactobacillales</taxon>
        <taxon>Lactobacillaceae</taxon>
        <taxon>Liquorilactobacillus</taxon>
    </lineage>
</organism>
<comment type="caution">
    <text evidence="14">The sequence shown here is derived from an EMBL/GenBank/DDBJ whole genome shotgun (WGS) entry which is preliminary data.</text>
</comment>